<feature type="compositionally biased region" description="Low complexity" evidence="1">
    <location>
        <begin position="483"/>
        <end position="498"/>
    </location>
</feature>
<dbReference type="Proteomes" id="UP001239213">
    <property type="component" value="Unassembled WGS sequence"/>
</dbReference>
<feature type="compositionally biased region" description="Low complexity" evidence="1">
    <location>
        <begin position="527"/>
        <end position="552"/>
    </location>
</feature>
<sequence length="552" mass="54970">MHLKHVIAALAAFGSLAVAAPAQEAKAVDKGQGQNQDQNQNQNQNQDKNNAKGNNNNDNNGKNNNNNNNNNKNNGDVNIIQNIIKPNIIVVQENLDTINQLQRQNERELAALVQSQLALATQLQTVKDNIRINHFKAQFPQANTIIVTVTGLVDNRNQGQQNKRYLVNQLLADNGQAGKQTLVMVTDPTNLEISTPQAASAQANAFGAARVQLEDSSSSAGSNTSDFSAQAVGSAPADNTLSLAAFSQAAPFGQVGQSIILPAGTQAPQLLSVPDPAAIILPQQQGLFVQNAGTFLTDCATSAANAANGNPALAGAAAQIFSSFEQIAAAQLAGLSGLGIFNGNRGNNTAQAPPPPPAQAQGQGQNLGSIAVGANQGGIQPPPAAAAQPPAQVATPPPPPAQAQGQQGGQNLGSIAVGANQGQPAPVAAPAAAPVAAQPPAQVAAPPPASQNAPAAQPGAAIVDGANQAIAPVQFGKNPGTPPQAVTPASAPAAAPAAQGNTGPGVVIVGTSPGGQSVTQPAPAPPAAVAAGANQAQPADSPAAPVAAAPAA</sequence>
<keyword evidence="4" id="KW-1185">Reference proteome</keyword>
<dbReference type="AlphaFoldDB" id="A0AAI9UWQ7"/>
<organism evidence="3 4">
    <name type="scientific">Colletotrichum cuscutae</name>
    <dbReference type="NCBI Taxonomy" id="1209917"/>
    <lineage>
        <taxon>Eukaryota</taxon>
        <taxon>Fungi</taxon>
        <taxon>Dikarya</taxon>
        <taxon>Ascomycota</taxon>
        <taxon>Pezizomycotina</taxon>
        <taxon>Sordariomycetes</taxon>
        <taxon>Hypocreomycetidae</taxon>
        <taxon>Glomerellales</taxon>
        <taxon>Glomerellaceae</taxon>
        <taxon>Colletotrichum</taxon>
        <taxon>Colletotrichum acutatum species complex</taxon>
    </lineage>
</organism>
<evidence type="ECO:0000256" key="2">
    <source>
        <dbReference type="SAM" id="SignalP"/>
    </source>
</evidence>
<evidence type="ECO:0000313" key="4">
    <source>
        <dbReference type="Proteomes" id="UP001239213"/>
    </source>
</evidence>
<evidence type="ECO:0000256" key="1">
    <source>
        <dbReference type="SAM" id="MobiDB-lite"/>
    </source>
</evidence>
<reference evidence="3" key="1">
    <citation type="submission" date="2016-11" db="EMBL/GenBank/DDBJ databases">
        <title>The genome sequence of Colletotrichum cuscutae.</title>
        <authorList>
            <person name="Baroncelli R."/>
        </authorList>
    </citation>
    <scope>NUCLEOTIDE SEQUENCE</scope>
    <source>
        <strain evidence="3">IMI 304802</strain>
    </source>
</reference>
<feature type="compositionally biased region" description="Low complexity" evidence="1">
    <location>
        <begin position="418"/>
        <end position="461"/>
    </location>
</feature>
<feature type="region of interest" description="Disordered" evidence="1">
    <location>
        <begin position="345"/>
        <end position="552"/>
    </location>
</feature>
<name>A0AAI9UWQ7_9PEZI</name>
<gene>
    <name evidence="3" type="ORF">CCUS01_08050</name>
</gene>
<feature type="compositionally biased region" description="Low complexity" evidence="1">
    <location>
        <begin position="373"/>
        <end position="394"/>
    </location>
</feature>
<keyword evidence="2" id="KW-0732">Signal</keyword>
<feature type="region of interest" description="Disordered" evidence="1">
    <location>
        <begin position="27"/>
        <end position="74"/>
    </location>
</feature>
<dbReference type="EMBL" id="MPDP01000265">
    <property type="protein sequence ID" value="KAK1464476.1"/>
    <property type="molecule type" value="Genomic_DNA"/>
</dbReference>
<proteinExistence type="predicted"/>
<comment type="caution">
    <text evidence="3">The sequence shown here is derived from an EMBL/GenBank/DDBJ whole genome shotgun (WGS) entry which is preliminary data.</text>
</comment>
<protein>
    <recommendedName>
        <fullName evidence="5">Cas1p-like protein</fullName>
    </recommendedName>
</protein>
<feature type="signal peptide" evidence="2">
    <location>
        <begin position="1"/>
        <end position="19"/>
    </location>
</feature>
<accession>A0AAI9UWQ7</accession>
<evidence type="ECO:0000313" key="3">
    <source>
        <dbReference type="EMBL" id="KAK1464476.1"/>
    </source>
</evidence>
<feature type="chain" id="PRO_5042554263" description="Cas1p-like protein" evidence="2">
    <location>
        <begin position="20"/>
        <end position="552"/>
    </location>
</feature>
<evidence type="ECO:0008006" key="5">
    <source>
        <dbReference type="Google" id="ProtNLM"/>
    </source>
</evidence>